<dbReference type="InterPro" id="IPR053183">
    <property type="entry name" value="ASL1"/>
</dbReference>
<protein>
    <recommendedName>
        <fullName evidence="3">Asl1-like glycosyl hydrolase catalytic domain-containing protein</fullName>
    </recommendedName>
</protein>
<dbReference type="GO" id="GO:0009277">
    <property type="term" value="C:fungal-type cell wall"/>
    <property type="evidence" value="ECO:0007669"/>
    <property type="project" value="TreeGrafter"/>
</dbReference>
<dbReference type="PANTHER" id="PTHR34154">
    <property type="entry name" value="ALKALI-SENSITIVE LINKAGE PROTEIN 1"/>
    <property type="match status" value="1"/>
</dbReference>
<feature type="signal peptide" evidence="2">
    <location>
        <begin position="1"/>
        <end position="19"/>
    </location>
</feature>
<dbReference type="SUPFAM" id="SSF51445">
    <property type="entry name" value="(Trans)glycosidases"/>
    <property type="match status" value="1"/>
</dbReference>
<dbReference type="Proteomes" id="UP000664169">
    <property type="component" value="Unassembled WGS sequence"/>
</dbReference>
<dbReference type="EMBL" id="CAJPDQ010000002">
    <property type="protein sequence ID" value="CAF9904750.1"/>
    <property type="molecule type" value="Genomic_DNA"/>
</dbReference>
<name>A0A8H3I2H3_9LECA</name>
<evidence type="ECO:0000256" key="1">
    <source>
        <dbReference type="SAM" id="MobiDB-lite"/>
    </source>
</evidence>
<organism evidence="4 5">
    <name type="scientific">Gomphillus americanus</name>
    <dbReference type="NCBI Taxonomy" id="1940652"/>
    <lineage>
        <taxon>Eukaryota</taxon>
        <taxon>Fungi</taxon>
        <taxon>Dikarya</taxon>
        <taxon>Ascomycota</taxon>
        <taxon>Pezizomycotina</taxon>
        <taxon>Lecanoromycetes</taxon>
        <taxon>OSLEUM clade</taxon>
        <taxon>Ostropomycetidae</taxon>
        <taxon>Ostropales</taxon>
        <taxon>Graphidaceae</taxon>
        <taxon>Gomphilloideae</taxon>
        <taxon>Gomphillus</taxon>
    </lineage>
</organism>
<evidence type="ECO:0000313" key="4">
    <source>
        <dbReference type="EMBL" id="CAF9904750.1"/>
    </source>
</evidence>
<feature type="domain" description="Asl1-like glycosyl hydrolase catalytic" evidence="3">
    <location>
        <begin position="275"/>
        <end position="501"/>
    </location>
</feature>
<dbReference type="InterPro" id="IPR017853">
    <property type="entry name" value="GH"/>
</dbReference>
<evidence type="ECO:0000256" key="2">
    <source>
        <dbReference type="SAM" id="SignalP"/>
    </source>
</evidence>
<reference evidence="4" key="1">
    <citation type="submission" date="2021-03" db="EMBL/GenBank/DDBJ databases">
        <authorList>
            <person name="Tagirdzhanova G."/>
        </authorList>
    </citation>
    <scope>NUCLEOTIDE SEQUENCE</scope>
</reference>
<evidence type="ECO:0000259" key="3">
    <source>
        <dbReference type="Pfam" id="PF11790"/>
    </source>
</evidence>
<dbReference type="Pfam" id="PF11790">
    <property type="entry name" value="Glyco_hydro_cc"/>
    <property type="match status" value="1"/>
</dbReference>
<accession>A0A8H3I2H3</accession>
<dbReference type="AlphaFoldDB" id="A0A8H3I2H3"/>
<keyword evidence="5" id="KW-1185">Reference proteome</keyword>
<dbReference type="Gene3D" id="3.20.20.80">
    <property type="entry name" value="Glycosidases"/>
    <property type="match status" value="1"/>
</dbReference>
<dbReference type="GO" id="GO:0071966">
    <property type="term" value="P:fungal-type cell wall polysaccharide metabolic process"/>
    <property type="evidence" value="ECO:0007669"/>
    <property type="project" value="TreeGrafter"/>
</dbReference>
<sequence>MVNIMTLMAYGLLTSVATAASLHRDKHQAAHHRRAKVECSETTAPYPIANSTTPVAINETSSTSSVAAATTQSVVTVSVIPVPIPSSSSAAVAASSVYSSPVGASSAGSSAPAASAPAASASVPAASAPAASASVPAGSAPASTACGVVTTYVTVQQTVYVTASQAPSPKPKHTKKHKKHSKVPCSSSSSAVSDTAPSSSSVESVPTPSSTIVAVPPPSAPIATAPLPSSTSSVSQVVQITTSVASSSSVAPAPSSSAPSTPVGTGPYTGPKMGISWDPSQNYELSSVGLSVPPSWAYDWGQQAHGIPENVQYVPTLHDASKCAGFASDLAGSGATYVKHFNEPDETGSGGSGLGVSSAVSLHNQYIAPLMDKYMIGLPAVTSNNIPGTSGTGWLTSFIQQLGSCDGFKFADFHFYGGGEDAATQAKIFLGYVENWISTVDTICPGKDLPIWISEFSATPVGDESLATAFMQIVGPQLEGNPRVGRYAYWFPQNSEIDSVVASVLGAVGL</sequence>
<proteinExistence type="predicted"/>
<feature type="compositionally biased region" description="Low complexity" evidence="1">
    <location>
        <begin position="245"/>
        <end position="263"/>
    </location>
</feature>
<gene>
    <name evidence="4" type="ORF">GOMPHAMPRED_002936</name>
</gene>
<feature type="region of interest" description="Disordered" evidence="1">
    <location>
        <begin position="245"/>
        <end position="273"/>
    </location>
</feature>
<comment type="caution">
    <text evidence="4">The sequence shown here is derived from an EMBL/GenBank/DDBJ whole genome shotgun (WGS) entry which is preliminary data.</text>
</comment>
<feature type="region of interest" description="Disordered" evidence="1">
    <location>
        <begin position="164"/>
        <end position="212"/>
    </location>
</feature>
<evidence type="ECO:0000313" key="5">
    <source>
        <dbReference type="Proteomes" id="UP000664169"/>
    </source>
</evidence>
<dbReference type="OrthoDB" id="43654at2759"/>
<feature type="chain" id="PRO_5034166839" description="Asl1-like glycosyl hydrolase catalytic domain-containing protein" evidence="2">
    <location>
        <begin position="20"/>
        <end position="510"/>
    </location>
</feature>
<dbReference type="InterPro" id="IPR024655">
    <property type="entry name" value="Asl1_glyco_hydro_catalytic"/>
</dbReference>
<keyword evidence="2" id="KW-0732">Signal</keyword>
<dbReference type="PANTHER" id="PTHR34154:SF3">
    <property type="entry name" value="ALKALI-SENSITIVE LINKAGE PROTEIN 1"/>
    <property type="match status" value="1"/>
</dbReference>
<feature type="compositionally biased region" description="Low complexity" evidence="1">
    <location>
        <begin position="183"/>
        <end position="212"/>
    </location>
</feature>
<feature type="compositionally biased region" description="Basic residues" evidence="1">
    <location>
        <begin position="170"/>
        <end position="182"/>
    </location>
</feature>